<dbReference type="WBParaSite" id="nRc.2.0.1.t46216-RA">
    <property type="protein sequence ID" value="nRc.2.0.1.t46216-RA"/>
    <property type="gene ID" value="nRc.2.0.1.g46216"/>
</dbReference>
<dbReference type="Proteomes" id="UP000887565">
    <property type="component" value="Unplaced"/>
</dbReference>
<protein>
    <submittedName>
        <fullName evidence="4">Uncharacterized protein</fullName>
    </submittedName>
</protein>
<keyword evidence="3" id="KW-1185">Reference proteome</keyword>
<keyword evidence="2" id="KW-1133">Transmembrane helix</keyword>
<keyword evidence="2" id="KW-0812">Transmembrane</keyword>
<reference evidence="4" key="1">
    <citation type="submission" date="2022-11" db="UniProtKB">
        <authorList>
            <consortium name="WormBaseParasite"/>
        </authorList>
    </citation>
    <scope>IDENTIFICATION</scope>
</reference>
<accession>A0A915L8Y9</accession>
<evidence type="ECO:0000256" key="2">
    <source>
        <dbReference type="SAM" id="Phobius"/>
    </source>
</evidence>
<evidence type="ECO:0000256" key="1">
    <source>
        <dbReference type="SAM" id="MobiDB-lite"/>
    </source>
</evidence>
<feature type="transmembrane region" description="Helical" evidence="2">
    <location>
        <begin position="33"/>
        <end position="55"/>
    </location>
</feature>
<evidence type="ECO:0000313" key="4">
    <source>
        <dbReference type="WBParaSite" id="nRc.2.0.1.t46216-RA"/>
    </source>
</evidence>
<feature type="compositionally biased region" description="Polar residues" evidence="1">
    <location>
        <begin position="8"/>
        <end position="17"/>
    </location>
</feature>
<organism evidence="3 4">
    <name type="scientific">Romanomermis culicivorax</name>
    <name type="common">Nematode worm</name>
    <dbReference type="NCBI Taxonomy" id="13658"/>
    <lineage>
        <taxon>Eukaryota</taxon>
        <taxon>Metazoa</taxon>
        <taxon>Ecdysozoa</taxon>
        <taxon>Nematoda</taxon>
        <taxon>Enoplea</taxon>
        <taxon>Dorylaimia</taxon>
        <taxon>Mermithida</taxon>
        <taxon>Mermithoidea</taxon>
        <taxon>Mermithidae</taxon>
        <taxon>Romanomermis</taxon>
    </lineage>
</organism>
<sequence>MEAPPIPYTSTALGSSPQPNPGTVGVAADQTIFIFYFVKFGPSADIYVLCNLLVVSKLKKKMYLKQMTRVLTMTILNWLMMKQELPISVQLFKT</sequence>
<proteinExistence type="predicted"/>
<feature type="region of interest" description="Disordered" evidence="1">
    <location>
        <begin position="1"/>
        <end position="20"/>
    </location>
</feature>
<evidence type="ECO:0000313" key="3">
    <source>
        <dbReference type="Proteomes" id="UP000887565"/>
    </source>
</evidence>
<name>A0A915L8Y9_ROMCU</name>
<dbReference type="AlphaFoldDB" id="A0A915L8Y9"/>
<keyword evidence="2" id="KW-0472">Membrane</keyword>